<feature type="region of interest" description="Disordered" evidence="3">
    <location>
        <begin position="51"/>
        <end position="80"/>
    </location>
</feature>
<dbReference type="AlphaFoldDB" id="A0A834SSM7"/>
<dbReference type="Pfam" id="PF00076">
    <property type="entry name" value="RRM_1"/>
    <property type="match status" value="2"/>
</dbReference>
<evidence type="ECO:0000313" key="5">
    <source>
        <dbReference type="EMBL" id="KAF7808215.1"/>
    </source>
</evidence>
<dbReference type="InterPro" id="IPR000504">
    <property type="entry name" value="RRM_dom"/>
</dbReference>
<evidence type="ECO:0000259" key="4">
    <source>
        <dbReference type="PROSITE" id="PS50102"/>
    </source>
</evidence>
<feature type="compositionally biased region" description="Basic and acidic residues" evidence="3">
    <location>
        <begin position="134"/>
        <end position="149"/>
    </location>
</feature>
<evidence type="ECO:0000256" key="3">
    <source>
        <dbReference type="SAM" id="MobiDB-lite"/>
    </source>
</evidence>
<evidence type="ECO:0000256" key="1">
    <source>
        <dbReference type="ARBA" id="ARBA00022884"/>
    </source>
</evidence>
<feature type="compositionally biased region" description="Acidic residues" evidence="3">
    <location>
        <begin position="150"/>
        <end position="161"/>
    </location>
</feature>
<dbReference type="PANTHER" id="PTHR23236">
    <property type="entry name" value="EUKARYOTIC TRANSLATION INITIATION FACTOR 4B/4H"/>
    <property type="match status" value="1"/>
</dbReference>
<organism evidence="5 6">
    <name type="scientific">Senna tora</name>
    <dbReference type="NCBI Taxonomy" id="362788"/>
    <lineage>
        <taxon>Eukaryota</taxon>
        <taxon>Viridiplantae</taxon>
        <taxon>Streptophyta</taxon>
        <taxon>Embryophyta</taxon>
        <taxon>Tracheophyta</taxon>
        <taxon>Spermatophyta</taxon>
        <taxon>Magnoliopsida</taxon>
        <taxon>eudicotyledons</taxon>
        <taxon>Gunneridae</taxon>
        <taxon>Pentapetalae</taxon>
        <taxon>rosids</taxon>
        <taxon>fabids</taxon>
        <taxon>Fabales</taxon>
        <taxon>Fabaceae</taxon>
        <taxon>Caesalpinioideae</taxon>
        <taxon>Cassia clade</taxon>
        <taxon>Senna</taxon>
    </lineage>
</organism>
<dbReference type="SUPFAM" id="SSF54928">
    <property type="entry name" value="RNA-binding domain, RBD"/>
    <property type="match status" value="2"/>
</dbReference>
<name>A0A834SSM7_9FABA</name>
<feature type="compositionally biased region" description="Polar residues" evidence="3">
    <location>
        <begin position="62"/>
        <end position="80"/>
    </location>
</feature>
<accession>A0A834SSM7</accession>
<keyword evidence="1 2" id="KW-0694">RNA-binding</keyword>
<dbReference type="InterPro" id="IPR035979">
    <property type="entry name" value="RBD_domain_sf"/>
</dbReference>
<dbReference type="EMBL" id="JAAIUW010000011">
    <property type="protein sequence ID" value="KAF7808215.1"/>
    <property type="molecule type" value="Genomic_DNA"/>
</dbReference>
<dbReference type="Gene3D" id="3.30.70.330">
    <property type="match status" value="3"/>
</dbReference>
<dbReference type="GO" id="GO:0005730">
    <property type="term" value="C:nucleolus"/>
    <property type="evidence" value="ECO:0007669"/>
    <property type="project" value="TreeGrafter"/>
</dbReference>
<dbReference type="SMART" id="SM00360">
    <property type="entry name" value="RRM"/>
    <property type="match status" value="3"/>
</dbReference>
<dbReference type="Proteomes" id="UP000634136">
    <property type="component" value="Unassembled WGS sequence"/>
</dbReference>
<feature type="domain" description="RRM" evidence="4">
    <location>
        <begin position="179"/>
        <end position="255"/>
    </location>
</feature>
<gene>
    <name evidence="5" type="ORF">G2W53_034958</name>
</gene>
<proteinExistence type="predicted"/>
<dbReference type="PROSITE" id="PS50102">
    <property type="entry name" value="RRM"/>
    <property type="match status" value="2"/>
</dbReference>
<dbReference type="InterPro" id="IPR012677">
    <property type="entry name" value="Nucleotide-bd_a/b_plait_sf"/>
</dbReference>
<evidence type="ECO:0000256" key="2">
    <source>
        <dbReference type="PROSITE-ProRule" id="PRU00176"/>
    </source>
</evidence>
<evidence type="ECO:0000313" key="6">
    <source>
        <dbReference type="Proteomes" id="UP000634136"/>
    </source>
</evidence>
<protein>
    <submittedName>
        <fullName evidence="5">Nucleolin 1 isoform X1</fullName>
    </submittedName>
</protein>
<keyword evidence="6" id="KW-1185">Reference proteome</keyword>
<sequence length="497" mass="55150">MAADDTAGSFVTSNVTATNDSWTDATPVLITGHKLNGHNAVTAMVSDPTSAHVAQSDRCEPIQQSQNTRDSLEPIQQSQNTQDKIFGIVYTRWQETQEKETTPMMQIHDSLPSPTEPESTSEGLNLPIALRKGVSEESKEAPHKNVKDEEMVDAPSTEETEKEPPKMAATLKEQNASSKKIFVGNLPYRVPRIDLENLFEDCGEIVKLNLATEHDGRFRGFGHVEFATEEAAQKALKLNGSVLCRRSIRIEKAREKGAYSPNTRNESLKGFYTSFGDECKSSATLKEQNTTSKTLYVGNLSFSVEKTDLEILFKDCGEIVDIRLATDREGRFKGFGHVEFATEEAAQNGLKFDGYELLRRSIRLDLAPEKTAYSSNRSNSNDSSQTVGGIHSQTIFVKGFDTSLGEDKIKTSLKEHFSSCGMISGISIAREYDSGAAKGFIRLHLGVSWDTLAIRRDMGVTLRISIDIWYRLILSFSEKTQFFSSPPISIGLEEEDE</sequence>
<dbReference type="GO" id="GO:0003723">
    <property type="term" value="F:RNA binding"/>
    <property type="evidence" value="ECO:0007669"/>
    <property type="project" value="UniProtKB-UniRule"/>
</dbReference>
<reference evidence="5" key="1">
    <citation type="submission" date="2020-09" db="EMBL/GenBank/DDBJ databases">
        <title>Genome-Enabled Discovery of Anthraquinone Biosynthesis in Senna tora.</title>
        <authorList>
            <person name="Kang S.-H."/>
            <person name="Pandey R.P."/>
            <person name="Lee C.-M."/>
            <person name="Sim J.-S."/>
            <person name="Jeong J.-T."/>
            <person name="Choi B.-S."/>
            <person name="Jung M."/>
            <person name="Ginzburg D."/>
            <person name="Zhao K."/>
            <person name="Won S.Y."/>
            <person name="Oh T.-J."/>
            <person name="Yu Y."/>
            <person name="Kim N.-H."/>
            <person name="Lee O.R."/>
            <person name="Lee T.-H."/>
            <person name="Bashyal P."/>
            <person name="Kim T.-S."/>
            <person name="Lee W.-H."/>
            <person name="Kawkins C."/>
            <person name="Kim C.-K."/>
            <person name="Kim J.S."/>
            <person name="Ahn B.O."/>
            <person name="Rhee S.Y."/>
            <person name="Sohng J.K."/>
        </authorList>
    </citation>
    <scope>NUCLEOTIDE SEQUENCE</scope>
    <source>
        <tissue evidence="5">Leaf</tissue>
    </source>
</reference>
<feature type="region of interest" description="Disordered" evidence="3">
    <location>
        <begin position="134"/>
        <end position="174"/>
    </location>
</feature>
<comment type="caution">
    <text evidence="5">The sequence shown here is derived from an EMBL/GenBank/DDBJ whole genome shotgun (WGS) entry which is preliminary data.</text>
</comment>
<feature type="domain" description="RRM" evidence="4">
    <location>
        <begin position="293"/>
        <end position="369"/>
    </location>
</feature>
<dbReference type="OrthoDB" id="439808at2759"/>
<dbReference type="PANTHER" id="PTHR23236:SF11">
    <property type="entry name" value="EUKARYOTIC TRANSLATION INITIATION FACTOR 4H"/>
    <property type="match status" value="1"/>
</dbReference>